<comment type="similarity">
    <text evidence="2">Belongs to the Mediator complex subunit 19 family.</text>
</comment>
<sequence length="356" mass="38466">MNNAVAGPSRPHTPPAEIVSDPVPLFFPPPVRAVPPIFFRSTEDLISKFHLFDAYDKYVKNEEQDDAEPSSPTADKGKGKAKEKDSLAVPPHTPAPAAGDPDDDEGGAKDKIKKSYKHLIKGVPGKHSMKKDDYLATMMAMPPKQRINIQPFDERTQEDFSVSLEGLKGWNITTLILESAQAREDRKRRKELKRLAKAQASLPQTPLPQASTPASPMTASTPRPTGPVSRPTSAKPHVPPVQVNGLSTPRPGVSTPRTTTPHPLSAPPVSASTLQAKQQQQAVRGIKRPREDTVGTPSANPPTPQQAPQQVPKAIVGARAGNAGVRPRPIKKQRVDMQGQARDSTLPMQQPTPQGV</sequence>
<gene>
    <name evidence="10" type="ORF">CYLTODRAFT_493339</name>
</gene>
<dbReference type="PANTHER" id="PTHR28270">
    <property type="entry name" value="MEDIATOR OF RNA POLYMERASE II TRANSCRIPTION SUBUNIT 19"/>
    <property type="match status" value="1"/>
</dbReference>
<dbReference type="STRING" id="1314674.A0A0D7B1X4"/>
<dbReference type="GO" id="GO:0016592">
    <property type="term" value="C:mediator complex"/>
    <property type="evidence" value="ECO:0007669"/>
    <property type="project" value="InterPro"/>
</dbReference>
<name>A0A0D7B1X4_9AGAR</name>
<accession>A0A0D7B1X4</accession>
<keyword evidence="6" id="KW-0804">Transcription</keyword>
<evidence type="ECO:0000313" key="11">
    <source>
        <dbReference type="Proteomes" id="UP000054007"/>
    </source>
</evidence>
<evidence type="ECO:0000256" key="7">
    <source>
        <dbReference type="ARBA" id="ARBA00023242"/>
    </source>
</evidence>
<feature type="compositionally biased region" description="Basic and acidic residues" evidence="9">
    <location>
        <begin position="75"/>
        <end position="86"/>
    </location>
</feature>
<keyword evidence="11" id="KW-1185">Reference proteome</keyword>
<feature type="region of interest" description="Disordered" evidence="9">
    <location>
        <begin position="61"/>
        <end position="128"/>
    </location>
</feature>
<comment type="subcellular location">
    <subcellularLocation>
        <location evidence="1">Nucleus</location>
    </subcellularLocation>
</comment>
<dbReference type="PANTHER" id="PTHR28270:SF1">
    <property type="entry name" value="MEDIATOR OF RNA POLYMERASE II TRANSCRIPTION SUBUNIT 19"/>
    <property type="match status" value="1"/>
</dbReference>
<evidence type="ECO:0000256" key="8">
    <source>
        <dbReference type="ARBA" id="ARBA00032018"/>
    </source>
</evidence>
<evidence type="ECO:0000256" key="3">
    <source>
        <dbReference type="ARBA" id="ARBA00019615"/>
    </source>
</evidence>
<dbReference type="Proteomes" id="UP000054007">
    <property type="component" value="Unassembled WGS sequence"/>
</dbReference>
<organism evidence="10 11">
    <name type="scientific">Cylindrobasidium torrendii FP15055 ss-10</name>
    <dbReference type="NCBI Taxonomy" id="1314674"/>
    <lineage>
        <taxon>Eukaryota</taxon>
        <taxon>Fungi</taxon>
        <taxon>Dikarya</taxon>
        <taxon>Basidiomycota</taxon>
        <taxon>Agaricomycotina</taxon>
        <taxon>Agaricomycetes</taxon>
        <taxon>Agaricomycetidae</taxon>
        <taxon>Agaricales</taxon>
        <taxon>Marasmiineae</taxon>
        <taxon>Physalacriaceae</taxon>
        <taxon>Cylindrobasidium</taxon>
    </lineage>
</organism>
<evidence type="ECO:0000256" key="4">
    <source>
        <dbReference type="ARBA" id="ARBA00023015"/>
    </source>
</evidence>
<evidence type="ECO:0000256" key="1">
    <source>
        <dbReference type="ARBA" id="ARBA00004123"/>
    </source>
</evidence>
<evidence type="ECO:0000256" key="5">
    <source>
        <dbReference type="ARBA" id="ARBA00023159"/>
    </source>
</evidence>
<dbReference type="EMBL" id="KN880650">
    <property type="protein sequence ID" value="KIY64175.1"/>
    <property type="molecule type" value="Genomic_DNA"/>
</dbReference>
<evidence type="ECO:0000256" key="9">
    <source>
        <dbReference type="SAM" id="MobiDB-lite"/>
    </source>
</evidence>
<keyword evidence="5" id="KW-0010">Activator</keyword>
<dbReference type="AlphaFoldDB" id="A0A0D7B1X4"/>
<dbReference type="OrthoDB" id="2160599at2759"/>
<keyword evidence="4" id="KW-0805">Transcription regulation</keyword>
<feature type="region of interest" description="Disordered" evidence="9">
    <location>
        <begin position="178"/>
        <end position="356"/>
    </location>
</feature>
<feature type="compositionally biased region" description="Basic residues" evidence="9">
    <location>
        <begin position="111"/>
        <end position="120"/>
    </location>
</feature>
<protein>
    <recommendedName>
        <fullName evidence="3">Mediator of RNA polymerase II transcription subunit 19</fullName>
    </recommendedName>
    <alternativeName>
        <fullName evidence="8">Mediator complex subunit 19</fullName>
    </alternativeName>
</protein>
<dbReference type="GO" id="GO:0003712">
    <property type="term" value="F:transcription coregulator activity"/>
    <property type="evidence" value="ECO:0007669"/>
    <property type="project" value="InterPro"/>
</dbReference>
<reference evidence="10 11" key="1">
    <citation type="journal article" date="2015" name="Fungal Genet. Biol.">
        <title>Evolution of novel wood decay mechanisms in Agaricales revealed by the genome sequences of Fistulina hepatica and Cylindrobasidium torrendii.</title>
        <authorList>
            <person name="Floudas D."/>
            <person name="Held B.W."/>
            <person name="Riley R."/>
            <person name="Nagy L.G."/>
            <person name="Koehler G."/>
            <person name="Ransdell A.S."/>
            <person name="Younus H."/>
            <person name="Chow J."/>
            <person name="Chiniquy J."/>
            <person name="Lipzen A."/>
            <person name="Tritt A."/>
            <person name="Sun H."/>
            <person name="Haridas S."/>
            <person name="LaButti K."/>
            <person name="Ohm R.A."/>
            <person name="Kues U."/>
            <person name="Blanchette R.A."/>
            <person name="Grigoriev I.V."/>
            <person name="Minto R.E."/>
            <person name="Hibbett D.S."/>
        </authorList>
    </citation>
    <scope>NUCLEOTIDE SEQUENCE [LARGE SCALE GENOMIC DNA]</scope>
    <source>
        <strain evidence="10 11">FP15055 ss-10</strain>
    </source>
</reference>
<proteinExistence type="inferred from homology"/>
<feature type="compositionally biased region" description="Polar residues" evidence="9">
    <location>
        <begin position="201"/>
        <end position="223"/>
    </location>
</feature>
<dbReference type="InterPro" id="IPR013942">
    <property type="entry name" value="Mediator_Med19_fun"/>
</dbReference>
<evidence type="ECO:0000256" key="2">
    <source>
        <dbReference type="ARBA" id="ARBA00009259"/>
    </source>
</evidence>
<feature type="compositionally biased region" description="Polar residues" evidence="9">
    <location>
        <begin position="270"/>
        <end position="282"/>
    </location>
</feature>
<dbReference type="GO" id="GO:0006357">
    <property type="term" value="P:regulation of transcription by RNA polymerase II"/>
    <property type="evidence" value="ECO:0007669"/>
    <property type="project" value="InterPro"/>
</dbReference>
<evidence type="ECO:0000313" key="10">
    <source>
        <dbReference type="EMBL" id="KIY64175.1"/>
    </source>
</evidence>
<feature type="compositionally biased region" description="Basic residues" evidence="9">
    <location>
        <begin position="186"/>
        <end position="196"/>
    </location>
</feature>
<dbReference type="GO" id="GO:0070847">
    <property type="term" value="C:core mediator complex"/>
    <property type="evidence" value="ECO:0007669"/>
    <property type="project" value="TreeGrafter"/>
</dbReference>
<keyword evidence="7" id="KW-0539">Nucleus</keyword>
<feature type="compositionally biased region" description="Polar residues" evidence="9">
    <location>
        <begin position="341"/>
        <end position="356"/>
    </location>
</feature>
<evidence type="ECO:0000256" key="6">
    <source>
        <dbReference type="ARBA" id="ARBA00023163"/>
    </source>
</evidence>